<dbReference type="Pfam" id="PF09766">
    <property type="entry name" value="FmiP_Thoc5"/>
    <property type="match status" value="1"/>
</dbReference>
<organism evidence="6 7">
    <name type="scientific">Brassicogethes aeneus</name>
    <name type="common">Rape pollen beetle</name>
    <name type="synonym">Meligethes aeneus</name>
    <dbReference type="NCBI Taxonomy" id="1431903"/>
    <lineage>
        <taxon>Eukaryota</taxon>
        <taxon>Metazoa</taxon>
        <taxon>Ecdysozoa</taxon>
        <taxon>Arthropoda</taxon>
        <taxon>Hexapoda</taxon>
        <taxon>Insecta</taxon>
        <taxon>Pterygota</taxon>
        <taxon>Neoptera</taxon>
        <taxon>Endopterygota</taxon>
        <taxon>Coleoptera</taxon>
        <taxon>Polyphaga</taxon>
        <taxon>Cucujiformia</taxon>
        <taxon>Nitidulidae</taxon>
        <taxon>Meligethinae</taxon>
        <taxon>Brassicogethes</taxon>
    </lineage>
</organism>
<dbReference type="InterPro" id="IPR019163">
    <property type="entry name" value="THO_Thoc5"/>
</dbReference>
<feature type="coiled-coil region" evidence="4">
    <location>
        <begin position="197"/>
        <end position="224"/>
    </location>
</feature>
<dbReference type="Proteomes" id="UP001154078">
    <property type="component" value="Chromosome 9"/>
</dbReference>
<proteinExistence type="inferred from homology"/>
<gene>
    <name evidence="6" type="ORF">MELIAE_LOCUS12741</name>
</gene>
<dbReference type="GO" id="GO:0006406">
    <property type="term" value="P:mRNA export from nucleus"/>
    <property type="evidence" value="ECO:0007669"/>
    <property type="project" value="TreeGrafter"/>
</dbReference>
<keyword evidence="3" id="KW-0539">Nucleus</keyword>
<comment type="subcellular location">
    <subcellularLocation>
        <location evidence="1">Nucleus</location>
    </subcellularLocation>
</comment>
<reference evidence="6" key="1">
    <citation type="submission" date="2021-12" db="EMBL/GenBank/DDBJ databases">
        <authorList>
            <person name="King R."/>
        </authorList>
    </citation>
    <scope>NUCLEOTIDE SEQUENCE</scope>
</reference>
<name>A0A9P0FN29_BRAAE</name>
<feature type="region of interest" description="Disordered" evidence="5">
    <location>
        <begin position="306"/>
        <end position="325"/>
    </location>
</feature>
<accession>A0A9P0FN29</accession>
<dbReference type="PANTHER" id="PTHR13375">
    <property type="entry name" value="FMS INTERACTING PROTEIN"/>
    <property type="match status" value="1"/>
</dbReference>
<evidence type="ECO:0000313" key="7">
    <source>
        <dbReference type="Proteomes" id="UP001154078"/>
    </source>
</evidence>
<dbReference type="GO" id="GO:0000445">
    <property type="term" value="C:THO complex part of transcription export complex"/>
    <property type="evidence" value="ECO:0007669"/>
    <property type="project" value="TreeGrafter"/>
</dbReference>
<evidence type="ECO:0000256" key="1">
    <source>
        <dbReference type="ARBA" id="ARBA00004123"/>
    </source>
</evidence>
<dbReference type="EMBL" id="OV121140">
    <property type="protein sequence ID" value="CAH0564119.1"/>
    <property type="molecule type" value="Genomic_DNA"/>
</dbReference>
<dbReference type="PANTHER" id="PTHR13375:SF3">
    <property type="entry name" value="THO COMPLEX SUBUNIT 5 HOMOLOG"/>
    <property type="match status" value="1"/>
</dbReference>
<dbReference type="GO" id="GO:0003729">
    <property type="term" value="F:mRNA binding"/>
    <property type="evidence" value="ECO:0007669"/>
    <property type="project" value="TreeGrafter"/>
</dbReference>
<feature type="compositionally biased region" description="Acidic residues" evidence="5">
    <location>
        <begin position="306"/>
        <end position="323"/>
    </location>
</feature>
<dbReference type="OrthoDB" id="20582at2759"/>
<evidence type="ECO:0000256" key="3">
    <source>
        <dbReference type="ARBA" id="ARBA00023242"/>
    </source>
</evidence>
<evidence type="ECO:0000256" key="4">
    <source>
        <dbReference type="SAM" id="Coils"/>
    </source>
</evidence>
<feature type="region of interest" description="Disordered" evidence="5">
    <location>
        <begin position="1"/>
        <end position="21"/>
    </location>
</feature>
<keyword evidence="4" id="KW-0175">Coiled coil</keyword>
<evidence type="ECO:0000313" key="6">
    <source>
        <dbReference type="EMBL" id="CAH0564119.1"/>
    </source>
</evidence>
<sequence length="673" mass="77046">MVKDTTPIKKKRKTANSGDNDAETDIYRKVVEFEEKESKLRSSEGDAQIYSNICADIRKKLAEMMEINSEVKQEGQRKQELLLDVCLKIAVIKKLNRVDKIQHVFGKDLLNVEKQKCDSIKLVYQNLVYELGHLMHEVTKCNSFKSKHEDIDLIDFSDFMKGAPSDITDKFKNVDMNNSEDLHNLTLARLEYELQQRKSLAKSYETLQEEKKKLAEDIVERKKKLDGLLPLLNTIINATKPLQEYLNIPIDKVRAEHKLAQLLPDPLYIFYANVVAYSSVHDVNLKANILGDQEEAAQFNENECNNEEIESDGENETQETEEVVEVKKRRHRKSVQVDPMEEKKKKILELHPLSVEVTLDIKDVPSITLLLKYCMKLKIVTVTSKVNLPSDITGNCAQEILSGENILNELTPGDFGLESPNPGTPYLLKKVGLGSFRNLVSQLGYAYKWVQTCCGLDFLDKKAWNEEIGRANVEFVFKTLNKRLTSRTTLAKQLEKLEQKSIPQIPDSIEKPQNVISNLTKFGSTTYQDFCMAKHTKALLDEDFINPSDLFFTATISRSSAHLNCFIVIKNDYPISQPIFSLNLIFNKQNLSAENSDQIRDMEKAINLEIKHDSASLLAIKFTFLCSYLDVLLETNFPKDFPQSTMFLKNISGRNRRNPFKFRKIGTGIFTQY</sequence>
<dbReference type="AlphaFoldDB" id="A0A9P0FN29"/>
<keyword evidence="7" id="KW-1185">Reference proteome</keyword>
<evidence type="ECO:0008006" key="8">
    <source>
        <dbReference type="Google" id="ProtNLM"/>
    </source>
</evidence>
<comment type="similarity">
    <text evidence="2">Belongs to the THOC5 family.</text>
</comment>
<evidence type="ECO:0000256" key="2">
    <source>
        <dbReference type="ARBA" id="ARBA00008044"/>
    </source>
</evidence>
<protein>
    <recommendedName>
        <fullName evidence="8">THO complex subunit 5</fullName>
    </recommendedName>
</protein>
<evidence type="ECO:0000256" key="5">
    <source>
        <dbReference type="SAM" id="MobiDB-lite"/>
    </source>
</evidence>